<reference evidence="2" key="2">
    <citation type="submission" date="2020-09" db="EMBL/GenBank/DDBJ databases">
        <authorList>
            <person name="Sun Q."/>
            <person name="Ohkuma M."/>
        </authorList>
    </citation>
    <scope>NUCLEOTIDE SEQUENCE</scope>
    <source>
        <strain evidence="2">JCM 4637</strain>
    </source>
</reference>
<accession>A0A919C9E2</accession>
<gene>
    <name evidence="2" type="ORF">GCM10010334_21220</name>
</gene>
<reference evidence="2" key="1">
    <citation type="journal article" date="2014" name="Int. J. Syst. Evol. Microbiol.">
        <title>Complete genome sequence of Corynebacterium casei LMG S-19264T (=DSM 44701T), isolated from a smear-ripened cheese.</title>
        <authorList>
            <consortium name="US DOE Joint Genome Institute (JGI-PGF)"/>
            <person name="Walter F."/>
            <person name="Albersmeier A."/>
            <person name="Kalinowski J."/>
            <person name="Ruckert C."/>
        </authorList>
    </citation>
    <scope>NUCLEOTIDE SEQUENCE</scope>
    <source>
        <strain evidence="2">JCM 4637</strain>
    </source>
</reference>
<sequence>MQCPCGADHPMIPKDRIRVAGEQRTNVLVCPKISGLSGVGAAGIRLVVDAVTDAPPADPVTHCCGVPEHVREHAPGCLVDGQPVTPPTHPRTPKDENEHLWALLNWDKPKNWIGPFSVVVAVSKMAHSRNGEAQVSRSTLAAKVGGSERSVSTWLDAAEKAGWLVCVSSKKPGKGGKTEMGRYRPTIPTAHERAA</sequence>
<dbReference type="Proteomes" id="UP000638353">
    <property type="component" value="Unassembled WGS sequence"/>
</dbReference>
<organism evidence="2 3">
    <name type="scientific">Streptomyces finlayi</name>
    <dbReference type="NCBI Taxonomy" id="67296"/>
    <lineage>
        <taxon>Bacteria</taxon>
        <taxon>Bacillati</taxon>
        <taxon>Actinomycetota</taxon>
        <taxon>Actinomycetes</taxon>
        <taxon>Kitasatosporales</taxon>
        <taxon>Streptomycetaceae</taxon>
        <taxon>Streptomyces</taxon>
    </lineage>
</organism>
<protein>
    <submittedName>
        <fullName evidence="2">Uncharacterized protein</fullName>
    </submittedName>
</protein>
<dbReference type="EMBL" id="BMVC01000003">
    <property type="protein sequence ID" value="GHC88483.1"/>
    <property type="molecule type" value="Genomic_DNA"/>
</dbReference>
<evidence type="ECO:0000313" key="3">
    <source>
        <dbReference type="Proteomes" id="UP000638353"/>
    </source>
</evidence>
<feature type="region of interest" description="Disordered" evidence="1">
    <location>
        <begin position="174"/>
        <end position="195"/>
    </location>
</feature>
<evidence type="ECO:0000256" key="1">
    <source>
        <dbReference type="SAM" id="MobiDB-lite"/>
    </source>
</evidence>
<evidence type="ECO:0000313" key="2">
    <source>
        <dbReference type="EMBL" id="GHC88483.1"/>
    </source>
</evidence>
<proteinExistence type="predicted"/>
<dbReference type="AlphaFoldDB" id="A0A919C9E2"/>
<comment type="caution">
    <text evidence="2">The sequence shown here is derived from an EMBL/GenBank/DDBJ whole genome shotgun (WGS) entry which is preliminary data.</text>
</comment>
<name>A0A919C9E2_9ACTN</name>